<comment type="caution">
    <text evidence="6">The sequence shown here is derived from an EMBL/GenBank/DDBJ whole genome shotgun (WGS) entry which is preliminary data.</text>
</comment>
<protein>
    <submittedName>
        <fullName evidence="6">Uncharacterized protein</fullName>
    </submittedName>
</protein>
<feature type="region of interest" description="Disordered" evidence="5">
    <location>
        <begin position="1"/>
        <end position="40"/>
    </location>
</feature>
<dbReference type="InterPro" id="IPR051583">
    <property type="entry name" value="YAP1"/>
</dbReference>
<evidence type="ECO:0000313" key="7">
    <source>
        <dbReference type="Proteomes" id="UP001209878"/>
    </source>
</evidence>
<dbReference type="GO" id="GO:0005737">
    <property type="term" value="C:cytoplasm"/>
    <property type="evidence" value="ECO:0007669"/>
    <property type="project" value="UniProtKB-SubCell"/>
</dbReference>
<dbReference type="EMBL" id="JAODUO010000032">
    <property type="protein sequence ID" value="KAK2192363.1"/>
    <property type="molecule type" value="Genomic_DNA"/>
</dbReference>
<comment type="subcellular location">
    <subcellularLocation>
        <location evidence="2">Cytoplasm</location>
    </subcellularLocation>
    <subcellularLocation>
        <location evidence="1">Nucleus</location>
    </subcellularLocation>
</comment>
<dbReference type="PANTHER" id="PTHR17616">
    <property type="entry name" value="YES-ASSOCIATED PROTEIN YAP1 FAMILY MEMBER"/>
    <property type="match status" value="1"/>
</dbReference>
<organism evidence="6 7">
    <name type="scientific">Ridgeia piscesae</name>
    <name type="common">Tubeworm</name>
    <dbReference type="NCBI Taxonomy" id="27915"/>
    <lineage>
        <taxon>Eukaryota</taxon>
        <taxon>Metazoa</taxon>
        <taxon>Spiralia</taxon>
        <taxon>Lophotrochozoa</taxon>
        <taxon>Annelida</taxon>
        <taxon>Polychaeta</taxon>
        <taxon>Sedentaria</taxon>
        <taxon>Canalipalpata</taxon>
        <taxon>Sabellida</taxon>
        <taxon>Siboglinidae</taxon>
        <taxon>Ridgeia</taxon>
    </lineage>
</organism>
<reference evidence="6" key="1">
    <citation type="journal article" date="2023" name="Mol. Biol. Evol.">
        <title>Third-Generation Sequencing Reveals the Adaptive Role of the Epigenome in Three Deep-Sea Polychaetes.</title>
        <authorList>
            <person name="Perez M."/>
            <person name="Aroh O."/>
            <person name="Sun Y."/>
            <person name="Lan Y."/>
            <person name="Juniper S.K."/>
            <person name="Young C.R."/>
            <person name="Angers B."/>
            <person name="Qian P.Y."/>
        </authorList>
    </citation>
    <scope>NUCLEOTIDE SEQUENCE</scope>
    <source>
        <strain evidence="6">R07B-5</strain>
    </source>
</reference>
<sequence length="205" mass="21833">MLKRATQPVPPNPVFTPGLTPPMQASTQPQQRLFEGTSSASRPFQEMLRSPPNVSCTSTSQPEMVTSMQTAMQSVSTSGVDPFLGQGGNSLESHARQNSGDSGLGGMGNSYSLPRTPEDFLSNVDEMDSQESHKMSKPANAEFATATAMQGVMSMDVAQVADPGDMATSMDCGTDDLVSTLQGDISSELLSDMEMQKIDSLLTWL</sequence>
<dbReference type="GO" id="GO:0035329">
    <property type="term" value="P:hippo signaling"/>
    <property type="evidence" value="ECO:0007669"/>
    <property type="project" value="TreeGrafter"/>
</dbReference>
<evidence type="ECO:0000256" key="4">
    <source>
        <dbReference type="ARBA" id="ARBA00023242"/>
    </source>
</evidence>
<evidence type="ECO:0000256" key="3">
    <source>
        <dbReference type="ARBA" id="ARBA00022490"/>
    </source>
</evidence>
<evidence type="ECO:0000313" key="6">
    <source>
        <dbReference type="EMBL" id="KAK2192363.1"/>
    </source>
</evidence>
<dbReference type="GO" id="GO:0003713">
    <property type="term" value="F:transcription coactivator activity"/>
    <property type="evidence" value="ECO:0007669"/>
    <property type="project" value="TreeGrafter"/>
</dbReference>
<feature type="region of interest" description="Disordered" evidence="5">
    <location>
        <begin position="85"/>
        <end position="111"/>
    </location>
</feature>
<name>A0AAD9PCT0_RIDPI</name>
<feature type="compositionally biased region" description="Polar residues" evidence="5">
    <location>
        <begin position="23"/>
        <end position="40"/>
    </location>
</feature>
<dbReference type="PANTHER" id="PTHR17616:SF8">
    <property type="entry name" value="TRANSCRIPTIONAL COACTIVATOR YORKIE"/>
    <property type="match status" value="1"/>
</dbReference>
<evidence type="ECO:0000256" key="1">
    <source>
        <dbReference type="ARBA" id="ARBA00004123"/>
    </source>
</evidence>
<evidence type="ECO:0000256" key="2">
    <source>
        <dbReference type="ARBA" id="ARBA00004496"/>
    </source>
</evidence>
<dbReference type="GO" id="GO:0005634">
    <property type="term" value="C:nucleus"/>
    <property type="evidence" value="ECO:0007669"/>
    <property type="project" value="UniProtKB-SubCell"/>
</dbReference>
<feature type="compositionally biased region" description="Polar residues" evidence="5">
    <location>
        <begin position="89"/>
        <end position="101"/>
    </location>
</feature>
<keyword evidence="3" id="KW-0963">Cytoplasm</keyword>
<proteinExistence type="predicted"/>
<accession>A0AAD9PCT0</accession>
<keyword evidence="7" id="KW-1185">Reference proteome</keyword>
<dbReference type="AlphaFoldDB" id="A0AAD9PCT0"/>
<keyword evidence="4" id="KW-0539">Nucleus</keyword>
<evidence type="ECO:0000256" key="5">
    <source>
        <dbReference type="SAM" id="MobiDB-lite"/>
    </source>
</evidence>
<dbReference type="Proteomes" id="UP001209878">
    <property type="component" value="Unassembled WGS sequence"/>
</dbReference>
<dbReference type="GO" id="GO:0045944">
    <property type="term" value="P:positive regulation of transcription by RNA polymerase II"/>
    <property type="evidence" value="ECO:0007669"/>
    <property type="project" value="TreeGrafter"/>
</dbReference>
<gene>
    <name evidence="6" type="ORF">NP493_32g02023</name>
</gene>